<gene>
    <name evidence="1" type="ORF">G9U52_38805</name>
</gene>
<accession>A0ABX0JJ16</accession>
<protein>
    <submittedName>
        <fullName evidence="1">Uncharacterized protein</fullName>
    </submittedName>
</protein>
<organism evidence="1 2">
    <name type="scientific">Paenibacillus agricola</name>
    <dbReference type="NCBI Taxonomy" id="2716264"/>
    <lineage>
        <taxon>Bacteria</taxon>
        <taxon>Bacillati</taxon>
        <taxon>Bacillota</taxon>
        <taxon>Bacilli</taxon>
        <taxon>Bacillales</taxon>
        <taxon>Paenibacillaceae</taxon>
        <taxon>Paenibacillus</taxon>
    </lineage>
</organism>
<dbReference type="EMBL" id="JAAOIW010000052">
    <property type="protein sequence ID" value="NHN35628.1"/>
    <property type="molecule type" value="Genomic_DNA"/>
</dbReference>
<name>A0ABX0JJ16_9BACL</name>
<reference evidence="1" key="1">
    <citation type="submission" date="2020-03" db="EMBL/GenBank/DDBJ databases">
        <title>Draft sequencing of Paenibacilllus sp. S3N08.</title>
        <authorList>
            <person name="Kim D.-U."/>
        </authorList>
    </citation>
    <scope>NUCLEOTIDE SEQUENCE</scope>
    <source>
        <strain evidence="1">S3N08</strain>
    </source>
</reference>
<dbReference type="RefSeq" id="WP_166158795.1">
    <property type="nucleotide sequence ID" value="NZ_JAAOIW010000052.1"/>
</dbReference>
<evidence type="ECO:0000313" key="1">
    <source>
        <dbReference type="EMBL" id="NHN35628.1"/>
    </source>
</evidence>
<evidence type="ECO:0000313" key="2">
    <source>
        <dbReference type="Proteomes" id="UP001165962"/>
    </source>
</evidence>
<proteinExistence type="predicted"/>
<keyword evidence="2" id="KW-1185">Reference proteome</keyword>
<dbReference type="Proteomes" id="UP001165962">
    <property type="component" value="Unassembled WGS sequence"/>
</dbReference>
<sequence>MATYKQIQDYVKQQYGYIPKSCWIAHMKEVNGLNPKMSPRQWRSCHSEELCYARKPKQPKVNL</sequence>
<comment type="caution">
    <text evidence="1">The sequence shown here is derived from an EMBL/GenBank/DDBJ whole genome shotgun (WGS) entry which is preliminary data.</text>
</comment>